<dbReference type="InterPro" id="IPR025398">
    <property type="entry name" value="DUF4371"/>
</dbReference>
<name>A0AAV7K7F4_9METZ</name>
<dbReference type="EMBL" id="JAKMXF010000122">
    <property type="protein sequence ID" value="KAI6657163.1"/>
    <property type="molecule type" value="Genomic_DNA"/>
</dbReference>
<dbReference type="PANTHER" id="PTHR46880">
    <property type="entry name" value="RAS-ASSOCIATING DOMAIN-CONTAINING PROTEIN"/>
    <property type="match status" value="1"/>
</dbReference>
<evidence type="ECO:0000259" key="2">
    <source>
        <dbReference type="Pfam" id="PF14291"/>
    </source>
</evidence>
<accession>A0AAV7K7F4</accession>
<evidence type="ECO:0000313" key="4">
    <source>
        <dbReference type="Proteomes" id="UP001165289"/>
    </source>
</evidence>
<proteinExistence type="predicted"/>
<keyword evidence="4" id="KW-1185">Reference proteome</keyword>
<organism evidence="3 4">
    <name type="scientific">Oopsacas minuta</name>
    <dbReference type="NCBI Taxonomy" id="111878"/>
    <lineage>
        <taxon>Eukaryota</taxon>
        <taxon>Metazoa</taxon>
        <taxon>Porifera</taxon>
        <taxon>Hexactinellida</taxon>
        <taxon>Hexasterophora</taxon>
        <taxon>Lyssacinosida</taxon>
        <taxon>Leucopsacidae</taxon>
        <taxon>Oopsacas</taxon>
    </lineage>
</organism>
<comment type="caution">
    <text evidence="3">The sequence shown here is derived from an EMBL/GenBank/DDBJ whole genome shotgun (WGS) entry which is preliminary data.</text>
</comment>
<dbReference type="Proteomes" id="UP001165289">
    <property type="component" value="Unassembled WGS sequence"/>
</dbReference>
<gene>
    <name evidence="3" type="ORF">LOD99_15949</name>
</gene>
<evidence type="ECO:0000259" key="1">
    <source>
        <dbReference type="Pfam" id="PF05699"/>
    </source>
</evidence>
<feature type="domain" description="DUF4371" evidence="2">
    <location>
        <begin position="177"/>
        <end position="315"/>
    </location>
</feature>
<evidence type="ECO:0000313" key="3">
    <source>
        <dbReference type="EMBL" id="KAI6657163.1"/>
    </source>
</evidence>
<dbReference type="PANTHER" id="PTHR46880:SF5">
    <property type="entry name" value="DUF4371 DOMAIN-CONTAINING PROTEIN"/>
    <property type="match status" value="1"/>
</dbReference>
<reference evidence="3 4" key="1">
    <citation type="journal article" date="2023" name="BMC Biol.">
        <title>The compact genome of the sponge Oopsacas minuta (Hexactinellida) is lacking key metazoan core genes.</title>
        <authorList>
            <person name="Santini S."/>
            <person name="Schenkelaars Q."/>
            <person name="Jourda C."/>
            <person name="Duchesne M."/>
            <person name="Belahbib H."/>
            <person name="Rocher C."/>
            <person name="Selva M."/>
            <person name="Riesgo A."/>
            <person name="Vervoort M."/>
            <person name="Leys S.P."/>
            <person name="Kodjabachian L."/>
            <person name="Le Bivic A."/>
            <person name="Borchiellini C."/>
            <person name="Claverie J.M."/>
            <person name="Renard E."/>
        </authorList>
    </citation>
    <scope>NUCLEOTIDE SEQUENCE [LARGE SCALE GENOMIC DNA]</scope>
    <source>
        <strain evidence="3">SPO-2</strain>
    </source>
</reference>
<dbReference type="SUPFAM" id="SSF53098">
    <property type="entry name" value="Ribonuclease H-like"/>
    <property type="match status" value="1"/>
</dbReference>
<dbReference type="GO" id="GO:0046983">
    <property type="term" value="F:protein dimerization activity"/>
    <property type="evidence" value="ECO:0007669"/>
    <property type="project" value="InterPro"/>
</dbReference>
<sequence>MDKFVIIRGTKRNISDCNNISESEPQLPEEDAIVSTPCASKTAKKMRAYKDNLVYNPTWKNEYTWMDYDSSQNGMVCTICKVHGKPPVQARGAWVTRPINNWVKAKSLLIQHEKSDWHAAAIERMVMSQSTEEHGNVMEQLEAATAEEKKQNRDIMKKLIRSLYFLVKHHIPHTTTFENLITLQIENGDIILKSHREKCPHNATYESYTTIVELLSSISNVLEKRIITSLSASPYYSLMADESTDVASQEELSVCARWIEDNKPVEHFLGILHAKEKNAQAIACYLRTFLHSKNICFDKMRGLGFDGTNTMSGHRSGVQIRLRLHAPSSIYVHCRCHKLQLAALNAASEHTVVKRVLGTLLTIWKAFHFSPKKAEKLAEIQAELQAPEIKMQKPSDTRWLARERAVSVVRRSLPALVSTFEEIYAETGDAESHGIATLLLKYKTVACIYMLSDVLHIVAKLQGSLQAKDIDLASVPSMVASTTKRLLELKEDVTSSTWFKEHSLVFIDDAQLGEKHIVVLEEEKSEFLHKVYRPYLQSVIDHINVRMESTELISAMSVFDPRHLPGREEELSEYGMEQIKTLTDFYSVEQRINVGGNEGISQPDIEAKETESEWKLFRRLIFLQYKGRSLQFVLSRLLGNGEIYAAFPNLAKIAAILEVLPVTTATVERSFSNMKLIKTRLRSRMSEETLDYCMRICIEGPDHLSDENLEAVLEHYKGMKIRKINL</sequence>
<dbReference type="InterPro" id="IPR008906">
    <property type="entry name" value="HATC_C_dom"/>
</dbReference>
<protein>
    <submittedName>
        <fullName evidence="3">Zinc finger protein</fullName>
    </submittedName>
</protein>
<dbReference type="Pfam" id="PF14291">
    <property type="entry name" value="DUF4371"/>
    <property type="match status" value="1"/>
</dbReference>
<feature type="domain" description="HAT C-terminal dimerisation" evidence="1">
    <location>
        <begin position="647"/>
        <end position="699"/>
    </location>
</feature>
<dbReference type="AlphaFoldDB" id="A0AAV7K7F4"/>
<dbReference type="Pfam" id="PF05699">
    <property type="entry name" value="Dimer_Tnp_hAT"/>
    <property type="match status" value="1"/>
</dbReference>
<dbReference type="InterPro" id="IPR012337">
    <property type="entry name" value="RNaseH-like_sf"/>
</dbReference>